<feature type="region of interest" description="Disordered" evidence="1">
    <location>
        <begin position="145"/>
        <end position="226"/>
    </location>
</feature>
<accession>A0AAW1KQ03</accession>
<evidence type="ECO:0000313" key="3">
    <source>
        <dbReference type="Proteomes" id="UP001458880"/>
    </source>
</evidence>
<evidence type="ECO:0000313" key="2">
    <source>
        <dbReference type="EMBL" id="KAK9721833.1"/>
    </source>
</evidence>
<reference evidence="2 3" key="1">
    <citation type="journal article" date="2024" name="BMC Genomics">
        <title>De novo assembly and annotation of Popillia japonica's genome with initial clues to its potential as an invasive pest.</title>
        <authorList>
            <person name="Cucini C."/>
            <person name="Boschi S."/>
            <person name="Funari R."/>
            <person name="Cardaioli E."/>
            <person name="Iannotti N."/>
            <person name="Marturano G."/>
            <person name="Paoli F."/>
            <person name="Bruttini M."/>
            <person name="Carapelli A."/>
            <person name="Frati F."/>
            <person name="Nardi F."/>
        </authorList>
    </citation>
    <scope>NUCLEOTIDE SEQUENCE [LARGE SCALE GENOMIC DNA]</scope>
    <source>
        <strain evidence="2">DMR45628</strain>
    </source>
</reference>
<name>A0AAW1KQ03_POPJA</name>
<evidence type="ECO:0000256" key="1">
    <source>
        <dbReference type="SAM" id="MobiDB-lite"/>
    </source>
</evidence>
<gene>
    <name evidence="2" type="ORF">QE152_g19999</name>
</gene>
<sequence length="226" mass="23978">MKRRLQVGIGIWCTCVCEGGRLPLVLVGIGIWCTCVCEGGRLPLVLLPPLLPPPVKRGHKPVFNIIAGDSSATAARVRCLSPRLTSRNRTFQVPLNPIAVATAAGRQGDAPRSAAAARVRCLSPRLTSRNRTFQVPLNPIAVATAAGRQGDAPRSAEANVSKPHISSPSQPHRSSNGSGQARRCPPLSSSSPYQLPFQSRYPPNLPPSTTASLSRLPQRNAGVVHS</sequence>
<dbReference type="Proteomes" id="UP001458880">
    <property type="component" value="Unassembled WGS sequence"/>
</dbReference>
<protein>
    <submittedName>
        <fullName evidence="2">Uncharacterized protein</fullName>
    </submittedName>
</protein>
<dbReference type="AlphaFoldDB" id="A0AAW1KQ03"/>
<feature type="compositionally biased region" description="Low complexity" evidence="1">
    <location>
        <begin position="185"/>
        <end position="199"/>
    </location>
</feature>
<comment type="caution">
    <text evidence="2">The sequence shown here is derived from an EMBL/GenBank/DDBJ whole genome shotgun (WGS) entry which is preliminary data.</text>
</comment>
<feature type="compositionally biased region" description="Polar residues" evidence="1">
    <location>
        <begin position="207"/>
        <end position="217"/>
    </location>
</feature>
<dbReference type="EMBL" id="JASPKY010000194">
    <property type="protein sequence ID" value="KAK9721833.1"/>
    <property type="molecule type" value="Genomic_DNA"/>
</dbReference>
<proteinExistence type="predicted"/>
<keyword evidence="3" id="KW-1185">Reference proteome</keyword>
<feature type="compositionally biased region" description="Polar residues" evidence="1">
    <location>
        <begin position="164"/>
        <end position="179"/>
    </location>
</feature>
<organism evidence="2 3">
    <name type="scientific">Popillia japonica</name>
    <name type="common">Japanese beetle</name>
    <dbReference type="NCBI Taxonomy" id="7064"/>
    <lineage>
        <taxon>Eukaryota</taxon>
        <taxon>Metazoa</taxon>
        <taxon>Ecdysozoa</taxon>
        <taxon>Arthropoda</taxon>
        <taxon>Hexapoda</taxon>
        <taxon>Insecta</taxon>
        <taxon>Pterygota</taxon>
        <taxon>Neoptera</taxon>
        <taxon>Endopterygota</taxon>
        <taxon>Coleoptera</taxon>
        <taxon>Polyphaga</taxon>
        <taxon>Scarabaeiformia</taxon>
        <taxon>Scarabaeidae</taxon>
        <taxon>Rutelinae</taxon>
        <taxon>Popillia</taxon>
    </lineage>
</organism>